<feature type="compositionally biased region" description="Basic and acidic residues" evidence="1">
    <location>
        <begin position="41"/>
        <end position="58"/>
    </location>
</feature>
<comment type="caution">
    <text evidence="2">The sequence shown here is derived from an EMBL/GenBank/DDBJ whole genome shotgun (WGS) entry which is preliminary data.</text>
</comment>
<gene>
    <name evidence="2" type="ORF">FQA47_004870</name>
</gene>
<dbReference type="EMBL" id="WKFB01000004">
    <property type="protein sequence ID" value="KAF6739599.1"/>
    <property type="molecule type" value="Genomic_DNA"/>
</dbReference>
<organism evidence="2 3">
    <name type="scientific">Oryzias melastigma</name>
    <name type="common">Marine medaka</name>
    <dbReference type="NCBI Taxonomy" id="30732"/>
    <lineage>
        <taxon>Eukaryota</taxon>
        <taxon>Metazoa</taxon>
        <taxon>Chordata</taxon>
        <taxon>Craniata</taxon>
        <taxon>Vertebrata</taxon>
        <taxon>Euteleostomi</taxon>
        <taxon>Actinopterygii</taxon>
        <taxon>Neopterygii</taxon>
        <taxon>Teleostei</taxon>
        <taxon>Neoteleostei</taxon>
        <taxon>Acanthomorphata</taxon>
        <taxon>Ovalentaria</taxon>
        <taxon>Atherinomorphae</taxon>
        <taxon>Beloniformes</taxon>
        <taxon>Adrianichthyidae</taxon>
        <taxon>Oryziinae</taxon>
        <taxon>Oryzias</taxon>
    </lineage>
</organism>
<evidence type="ECO:0000313" key="3">
    <source>
        <dbReference type="Proteomes" id="UP000646548"/>
    </source>
</evidence>
<evidence type="ECO:0000256" key="1">
    <source>
        <dbReference type="SAM" id="MobiDB-lite"/>
    </source>
</evidence>
<dbReference type="Proteomes" id="UP000646548">
    <property type="component" value="Unassembled WGS sequence"/>
</dbReference>
<proteinExistence type="predicted"/>
<dbReference type="AlphaFoldDB" id="A0A834L301"/>
<evidence type="ECO:0000313" key="2">
    <source>
        <dbReference type="EMBL" id="KAF6739599.1"/>
    </source>
</evidence>
<feature type="region of interest" description="Disordered" evidence="1">
    <location>
        <begin position="32"/>
        <end position="58"/>
    </location>
</feature>
<feature type="non-terminal residue" evidence="2">
    <location>
        <position position="1"/>
    </location>
</feature>
<protein>
    <submittedName>
        <fullName evidence="2">Uncharacterized protein</fullName>
    </submittedName>
</protein>
<sequence>LVHRGGVSAVATAGRSSCTLCVVATGESPHIHTRGGLASCRPREKGGKEEMKAELQDP</sequence>
<name>A0A834L301_ORYME</name>
<accession>A0A834L301</accession>
<reference evidence="2" key="1">
    <citation type="journal article" name="BMC Genomics">
        <title>Long-read sequencing and de novo genome assembly of marine medaka (Oryzias melastigma).</title>
        <authorList>
            <person name="Liang P."/>
            <person name="Saqib H.S.A."/>
            <person name="Ni X."/>
            <person name="Shen Y."/>
        </authorList>
    </citation>
    <scope>NUCLEOTIDE SEQUENCE</scope>
    <source>
        <strain evidence="2">Bigg-433</strain>
    </source>
</reference>